<dbReference type="Proteomes" id="UP000438429">
    <property type="component" value="Unassembled WGS sequence"/>
</dbReference>
<evidence type="ECO:0000256" key="1">
    <source>
        <dbReference type="SAM" id="MobiDB-lite"/>
    </source>
</evidence>
<feature type="domain" description="Ig-like" evidence="3">
    <location>
        <begin position="154"/>
        <end position="239"/>
    </location>
</feature>
<dbReference type="PROSITE" id="PS50835">
    <property type="entry name" value="IG_LIKE"/>
    <property type="match status" value="5"/>
</dbReference>
<feature type="domain" description="Ig-like" evidence="3">
    <location>
        <begin position="556"/>
        <end position="642"/>
    </location>
</feature>
<comment type="caution">
    <text evidence="4">The sequence shown here is derived from an EMBL/GenBank/DDBJ whole genome shotgun (WGS) entry which is preliminary data.</text>
</comment>
<dbReference type="Pfam" id="PF13895">
    <property type="entry name" value="Ig_2"/>
    <property type="match status" value="2"/>
</dbReference>
<keyword evidence="2" id="KW-0812">Transmembrane</keyword>
<dbReference type="PANTHER" id="PTHR46013:SF4">
    <property type="entry name" value="B-CELL RECEPTOR CD22-RELATED"/>
    <property type="match status" value="1"/>
</dbReference>
<dbReference type="Pfam" id="PF13927">
    <property type="entry name" value="Ig_3"/>
    <property type="match status" value="2"/>
</dbReference>
<dbReference type="InterPro" id="IPR013783">
    <property type="entry name" value="Ig-like_fold"/>
</dbReference>
<evidence type="ECO:0000313" key="5">
    <source>
        <dbReference type="Proteomes" id="UP000438429"/>
    </source>
</evidence>
<dbReference type="InterPro" id="IPR003599">
    <property type="entry name" value="Ig_sub"/>
</dbReference>
<dbReference type="SUPFAM" id="SSF48726">
    <property type="entry name" value="Immunoglobulin"/>
    <property type="match status" value="5"/>
</dbReference>
<dbReference type="SMART" id="SM00409">
    <property type="entry name" value="IG"/>
    <property type="match status" value="6"/>
</dbReference>
<feature type="domain" description="Ig-like" evidence="3">
    <location>
        <begin position="244"/>
        <end position="335"/>
    </location>
</feature>
<feature type="compositionally biased region" description="Polar residues" evidence="1">
    <location>
        <begin position="850"/>
        <end position="872"/>
    </location>
</feature>
<feature type="region of interest" description="Disordered" evidence="1">
    <location>
        <begin position="819"/>
        <end position="896"/>
    </location>
</feature>
<dbReference type="InterPro" id="IPR003598">
    <property type="entry name" value="Ig_sub2"/>
</dbReference>
<feature type="domain" description="Ig-like" evidence="3">
    <location>
        <begin position="472"/>
        <end position="551"/>
    </location>
</feature>
<proteinExistence type="predicted"/>
<organism evidence="4 5">
    <name type="scientific">Scophthalmus maximus</name>
    <name type="common">Turbot</name>
    <name type="synonym">Psetta maxima</name>
    <dbReference type="NCBI Taxonomy" id="52904"/>
    <lineage>
        <taxon>Eukaryota</taxon>
        <taxon>Metazoa</taxon>
        <taxon>Chordata</taxon>
        <taxon>Craniata</taxon>
        <taxon>Vertebrata</taxon>
        <taxon>Euteleostomi</taxon>
        <taxon>Actinopterygii</taxon>
        <taxon>Neopterygii</taxon>
        <taxon>Teleostei</taxon>
        <taxon>Neoteleostei</taxon>
        <taxon>Acanthomorphata</taxon>
        <taxon>Carangaria</taxon>
        <taxon>Pleuronectiformes</taxon>
        <taxon>Pleuronectoidei</taxon>
        <taxon>Scophthalmidae</taxon>
        <taxon>Scophthalmus</taxon>
    </lineage>
</organism>
<dbReference type="PANTHER" id="PTHR46013">
    <property type="entry name" value="VASCULAR CELL ADHESION MOLECULE 1"/>
    <property type="match status" value="1"/>
</dbReference>
<dbReference type="CDD" id="cd00096">
    <property type="entry name" value="Ig"/>
    <property type="match status" value="2"/>
</dbReference>
<name>A0A6A4TSS9_SCOMX</name>
<dbReference type="AlphaFoldDB" id="A0A6A4TSS9"/>
<feature type="transmembrane region" description="Helical" evidence="2">
    <location>
        <begin position="752"/>
        <end position="772"/>
    </location>
</feature>
<keyword evidence="2" id="KW-0472">Membrane</keyword>
<gene>
    <name evidence="4" type="ORF">F2P81_001651</name>
</gene>
<feature type="compositionally biased region" description="Low complexity" evidence="1">
    <location>
        <begin position="821"/>
        <end position="832"/>
    </location>
</feature>
<accession>A0A6A4TSS9</accession>
<dbReference type="SMART" id="SM00408">
    <property type="entry name" value="IGc2"/>
    <property type="match status" value="5"/>
</dbReference>
<evidence type="ECO:0000256" key="2">
    <source>
        <dbReference type="SAM" id="Phobius"/>
    </source>
</evidence>
<dbReference type="Gene3D" id="2.60.40.10">
    <property type="entry name" value="Immunoglobulins"/>
    <property type="match status" value="6"/>
</dbReference>
<evidence type="ECO:0000259" key="3">
    <source>
        <dbReference type="PROSITE" id="PS50835"/>
    </source>
</evidence>
<reference evidence="4 5" key="1">
    <citation type="submission" date="2019-06" db="EMBL/GenBank/DDBJ databases">
        <title>Draft genomes of female and male turbot (Scophthalmus maximus).</title>
        <authorList>
            <person name="Xu H."/>
            <person name="Xu X.-W."/>
            <person name="Shao C."/>
            <person name="Chen S."/>
        </authorList>
    </citation>
    <scope>NUCLEOTIDE SEQUENCE [LARGE SCALE GENOMIC DNA]</scope>
    <source>
        <strain evidence="4">Ysfricsl-2016a</strain>
        <tissue evidence="4">Blood</tissue>
    </source>
</reference>
<feature type="domain" description="Ig-like" evidence="3">
    <location>
        <begin position="649"/>
        <end position="740"/>
    </location>
</feature>
<feature type="transmembrane region" description="Helical" evidence="2">
    <location>
        <begin position="340"/>
        <end position="362"/>
    </location>
</feature>
<dbReference type="InterPro" id="IPR036179">
    <property type="entry name" value="Ig-like_dom_sf"/>
</dbReference>
<sequence>MMTMGRIHSISLTSATKRNVSSLNAEQTDEALAQEAQSIDSHSTPALSECVAALTQYPFRSELLPWGQKTFDWVQHNADYVELVTQATAGDRETPSECCEVSSSVKLIRRVEHLEDPAKHPTEAQLFMCIQVSAEMLAGALVLGTILTALPDSPKNTHVLVSPRGDIREGSPVNLSCVCHANPPASRYTWFRILGDQVLAKGTFQNLTFPSVRALHAGQYYCTASNRLGYQTSLVATLTVLYPPKNTSVLARPSGVVDAGRPLTLTCSSQANPAVDNFTWHRLAPDGGSVQSWGSKSGPVFTFSEVGPGESGQYYCEARNRIGAHSSPVLTVRVRGRLKVIALASAVGVSAALITLTVAIMISKNMHRVDVESVEVANKDAPPITEVETCNPGPNHFTVHYTRLSRPHYAAASGKWRLFFLSRLPTPPVHFEYVGDYNGNCNLKIHDVQRTDEGNYYFSFVTTLDRYTSTTPARLSVKELTAIVRPSTVAEGDDVSLTCVLGCPARTAVVWFRDGQRVLKPVFQARREDAGRYYCAVLGQETVRSASVVLNVQYAPKNVTLSVSPPRGVVQGSSVAFACASDANPPVTPTAYSLYKDGQFVSAGQSHTVLGVQPSHSGLYRCQAWNNVSWRGVDLMNSTEIRLDVQYGPSYISVSLEPQHAVEGSRVNLTCSAVANPAADNYTWWHKRTDSASSSPGPMLWAGSGRVLTLPAVEASHAGLYVCRARNSVGEMSSAEMLLTMSRGKRGSQPHLIIAGVGGFLSVTLVIALLWYRKQRTHAERKPAVFGSGLGVRGSSSPATGDQLDAVYANVGTSQWSPPLATAAQDAASRSQRSARHEHELPTSDEAEVTYSTVTIQPRNPSFPPRTNNSRAPQKCGSKAGESDDSVIYATVAKSS</sequence>
<dbReference type="EMBL" id="VEVO01000002">
    <property type="protein sequence ID" value="KAF0045122.1"/>
    <property type="molecule type" value="Genomic_DNA"/>
</dbReference>
<keyword evidence="2" id="KW-1133">Transmembrane helix</keyword>
<protein>
    <recommendedName>
        <fullName evidence="3">Ig-like domain-containing protein</fullName>
    </recommendedName>
</protein>
<dbReference type="InterPro" id="IPR007110">
    <property type="entry name" value="Ig-like_dom"/>
</dbReference>
<evidence type="ECO:0000313" key="4">
    <source>
        <dbReference type="EMBL" id="KAF0045122.1"/>
    </source>
</evidence>